<protein>
    <submittedName>
        <fullName evidence="1">Uncharacterized protein</fullName>
    </submittedName>
</protein>
<reference evidence="1 2" key="1">
    <citation type="submission" date="2020-05" db="EMBL/GenBank/DDBJ databases">
        <authorList>
            <person name="Campoy J."/>
            <person name="Schneeberger K."/>
            <person name="Spophaly S."/>
        </authorList>
    </citation>
    <scope>NUCLEOTIDE SEQUENCE [LARGE SCALE GENOMIC DNA]</scope>
    <source>
        <strain evidence="1">PruArmRojPasFocal</strain>
    </source>
</reference>
<accession>A0A6J5UFP0</accession>
<proteinExistence type="predicted"/>
<organism evidence="1 2">
    <name type="scientific">Prunus armeniaca</name>
    <name type="common">Apricot</name>
    <name type="synonym">Armeniaca vulgaris</name>
    <dbReference type="NCBI Taxonomy" id="36596"/>
    <lineage>
        <taxon>Eukaryota</taxon>
        <taxon>Viridiplantae</taxon>
        <taxon>Streptophyta</taxon>
        <taxon>Embryophyta</taxon>
        <taxon>Tracheophyta</taxon>
        <taxon>Spermatophyta</taxon>
        <taxon>Magnoliopsida</taxon>
        <taxon>eudicotyledons</taxon>
        <taxon>Gunneridae</taxon>
        <taxon>Pentapetalae</taxon>
        <taxon>rosids</taxon>
        <taxon>fabids</taxon>
        <taxon>Rosales</taxon>
        <taxon>Rosaceae</taxon>
        <taxon>Amygdaloideae</taxon>
        <taxon>Amygdaleae</taxon>
        <taxon>Prunus</taxon>
    </lineage>
</organism>
<name>A0A6J5UFP0_PRUAR</name>
<sequence length="64" mass="7175">MSFRVHEENEKSTVTFPLIQRMRKSQAVLKLQSCGSVWKERSKQRALGNSHGSLIASTATNRAS</sequence>
<evidence type="ECO:0000313" key="1">
    <source>
        <dbReference type="EMBL" id="CAB4274993.1"/>
    </source>
</evidence>
<dbReference type="Proteomes" id="UP000507222">
    <property type="component" value="Unassembled WGS sequence"/>
</dbReference>
<dbReference type="AlphaFoldDB" id="A0A6J5UFP0"/>
<evidence type="ECO:0000313" key="2">
    <source>
        <dbReference type="Proteomes" id="UP000507222"/>
    </source>
</evidence>
<gene>
    <name evidence="1" type="ORF">CURHAP_LOCUS23765</name>
</gene>
<dbReference type="EMBL" id="CAEKDK010000003">
    <property type="protein sequence ID" value="CAB4274993.1"/>
    <property type="molecule type" value="Genomic_DNA"/>
</dbReference>